<dbReference type="InterPro" id="IPR029063">
    <property type="entry name" value="SAM-dependent_MTases_sf"/>
</dbReference>
<dbReference type="RefSeq" id="WP_343352872.1">
    <property type="nucleotide sequence ID" value="NZ_CP145316.1"/>
</dbReference>
<evidence type="ECO:0000256" key="3">
    <source>
        <dbReference type="ARBA" id="ARBA00022552"/>
    </source>
</evidence>
<proteinExistence type="inferred from homology"/>
<organism evidence="8 9">
    <name type="scientific">Helicobacter mastomyrinus</name>
    <dbReference type="NCBI Taxonomy" id="287948"/>
    <lineage>
        <taxon>Bacteria</taxon>
        <taxon>Pseudomonadati</taxon>
        <taxon>Campylobacterota</taxon>
        <taxon>Epsilonproteobacteria</taxon>
        <taxon>Campylobacterales</taxon>
        <taxon>Helicobacteraceae</taxon>
        <taxon>Helicobacter</taxon>
    </lineage>
</organism>
<keyword evidence="9" id="KW-1185">Reference proteome</keyword>
<comment type="subcellular location">
    <subcellularLocation>
        <location evidence="7">Cytoplasm</location>
    </subcellularLocation>
</comment>
<dbReference type="SUPFAM" id="SSF53335">
    <property type="entry name" value="S-adenosyl-L-methionine-dependent methyltransferases"/>
    <property type="match status" value="1"/>
</dbReference>
<evidence type="ECO:0000256" key="1">
    <source>
        <dbReference type="ARBA" id="ARBA00010396"/>
    </source>
</evidence>
<gene>
    <name evidence="7 8" type="primary">rsmH</name>
    <name evidence="8" type="ORF">V3I05_05250</name>
</gene>
<sequence>MLKHYSVLKNELTRGLEWQGGVLLDCTLGFGGHSFAFLESNPNTQIYAFDRDSSAIALAKERLKDYASCVCFYHHPFSHALESLSDDVLKQTRGIIADIGVSSMQLDEEHRGFGFYSKSLDMRMDSQSPLSAQNVLNTYSLVQLETIFRIYGEIRQSKKLAHLIVEQRQKQPFESCLELSNLIERHFPRVGGLHPATLAFQALRIEVNDELGELRTLLQSIENAFVKGVLYNCRVGIISFHSLEDRIIKQYFKQWSKSCICPQERYKCECGNNHALGEILTKKPIVPSKEEIAQNKRSRSAKLRIFALGEKYE</sequence>
<protein>
    <recommendedName>
        <fullName evidence="7">Ribosomal RNA small subunit methyltransferase H</fullName>
        <ecNumber evidence="7">2.1.1.199</ecNumber>
    </recommendedName>
    <alternativeName>
        <fullName evidence="7">16S rRNA m(4)C1402 methyltransferase</fullName>
    </alternativeName>
    <alternativeName>
        <fullName evidence="7">rRNA (cytosine-N(4)-)-methyltransferase RsmH</fullName>
    </alternativeName>
</protein>
<keyword evidence="2 7" id="KW-0963">Cytoplasm</keyword>
<evidence type="ECO:0000313" key="8">
    <source>
        <dbReference type="EMBL" id="XAM17101.1"/>
    </source>
</evidence>
<evidence type="ECO:0000256" key="4">
    <source>
        <dbReference type="ARBA" id="ARBA00022603"/>
    </source>
</evidence>
<evidence type="ECO:0000256" key="2">
    <source>
        <dbReference type="ARBA" id="ARBA00022490"/>
    </source>
</evidence>
<feature type="binding site" evidence="7">
    <location>
        <position position="77"/>
    </location>
    <ligand>
        <name>S-adenosyl-L-methionine</name>
        <dbReference type="ChEBI" id="CHEBI:59789"/>
    </ligand>
</feature>
<dbReference type="EMBL" id="CP145316">
    <property type="protein sequence ID" value="XAM17101.1"/>
    <property type="molecule type" value="Genomic_DNA"/>
</dbReference>
<name>A0ABZ3F1T5_9HELI</name>
<dbReference type="NCBIfam" id="TIGR00006">
    <property type="entry name" value="16S rRNA (cytosine(1402)-N(4))-methyltransferase RsmH"/>
    <property type="match status" value="1"/>
</dbReference>
<reference evidence="8 9" key="1">
    <citation type="submission" date="2024-02" db="EMBL/GenBank/DDBJ databases">
        <title>Genome and pathogenicity analysis of Helicobacter mastomyrinus isolated from mice.</title>
        <authorList>
            <person name="Zhu L."/>
        </authorList>
    </citation>
    <scope>NUCLEOTIDE SEQUENCE [LARGE SCALE GENOMIC DNA]</scope>
    <source>
        <strain evidence="8 9">Hm-17</strain>
    </source>
</reference>
<dbReference type="InterPro" id="IPR002903">
    <property type="entry name" value="RsmH"/>
</dbReference>
<comment type="function">
    <text evidence="7">Specifically methylates the N4 position of cytidine in position 1402 (C1402) of 16S rRNA.</text>
</comment>
<dbReference type="PIRSF" id="PIRSF004486">
    <property type="entry name" value="MraW"/>
    <property type="match status" value="1"/>
</dbReference>
<feature type="binding site" evidence="7">
    <location>
        <position position="105"/>
    </location>
    <ligand>
        <name>S-adenosyl-L-methionine</name>
        <dbReference type="ChEBI" id="CHEBI:59789"/>
    </ligand>
</feature>
<evidence type="ECO:0000256" key="7">
    <source>
        <dbReference type="HAMAP-Rule" id="MF_01007"/>
    </source>
</evidence>
<keyword evidence="6 7" id="KW-0949">S-adenosyl-L-methionine</keyword>
<dbReference type="Proteomes" id="UP001434737">
    <property type="component" value="Chromosome"/>
</dbReference>
<accession>A0ABZ3F1T5</accession>
<dbReference type="Pfam" id="PF01795">
    <property type="entry name" value="Methyltransf_5"/>
    <property type="match status" value="1"/>
</dbReference>
<dbReference type="EC" id="2.1.1.199" evidence="7"/>
<dbReference type="PANTHER" id="PTHR11265">
    <property type="entry name" value="S-ADENOSYL-METHYLTRANSFERASE MRAW"/>
    <property type="match status" value="1"/>
</dbReference>
<dbReference type="Gene3D" id="1.10.150.170">
    <property type="entry name" value="Putative methyltransferase TM0872, insert domain"/>
    <property type="match status" value="1"/>
</dbReference>
<evidence type="ECO:0000256" key="5">
    <source>
        <dbReference type="ARBA" id="ARBA00022679"/>
    </source>
</evidence>
<comment type="catalytic activity">
    <reaction evidence="7">
        <text>cytidine(1402) in 16S rRNA + S-adenosyl-L-methionine = N(4)-methylcytidine(1402) in 16S rRNA + S-adenosyl-L-homocysteine + H(+)</text>
        <dbReference type="Rhea" id="RHEA:42928"/>
        <dbReference type="Rhea" id="RHEA-COMP:10286"/>
        <dbReference type="Rhea" id="RHEA-COMP:10287"/>
        <dbReference type="ChEBI" id="CHEBI:15378"/>
        <dbReference type="ChEBI" id="CHEBI:57856"/>
        <dbReference type="ChEBI" id="CHEBI:59789"/>
        <dbReference type="ChEBI" id="CHEBI:74506"/>
        <dbReference type="ChEBI" id="CHEBI:82748"/>
        <dbReference type="EC" id="2.1.1.199"/>
    </reaction>
</comment>
<keyword evidence="3 7" id="KW-0698">rRNA processing</keyword>
<dbReference type="GO" id="GO:0008168">
    <property type="term" value="F:methyltransferase activity"/>
    <property type="evidence" value="ECO:0007669"/>
    <property type="project" value="UniProtKB-KW"/>
</dbReference>
<feature type="binding site" evidence="7">
    <location>
        <position position="98"/>
    </location>
    <ligand>
        <name>S-adenosyl-L-methionine</name>
        <dbReference type="ChEBI" id="CHEBI:59789"/>
    </ligand>
</feature>
<feature type="binding site" evidence="7">
    <location>
        <begin position="31"/>
        <end position="33"/>
    </location>
    <ligand>
        <name>S-adenosyl-L-methionine</name>
        <dbReference type="ChEBI" id="CHEBI:59789"/>
    </ligand>
</feature>
<dbReference type="HAMAP" id="MF_01007">
    <property type="entry name" value="16SrRNA_methyltr_H"/>
    <property type="match status" value="1"/>
</dbReference>
<evidence type="ECO:0000313" key="9">
    <source>
        <dbReference type="Proteomes" id="UP001434737"/>
    </source>
</evidence>
<feature type="binding site" evidence="7">
    <location>
        <position position="50"/>
    </location>
    <ligand>
        <name>S-adenosyl-L-methionine</name>
        <dbReference type="ChEBI" id="CHEBI:59789"/>
    </ligand>
</feature>
<keyword evidence="4 7" id="KW-0489">Methyltransferase</keyword>
<dbReference type="GO" id="GO:0032259">
    <property type="term" value="P:methylation"/>
    <property type="evidence" value="ECO:0007669"/>
    <property type="project" value="UniProtKB-KW"/>
</dbReference>
<dbReference type="InterPro" id="IPR023397">
    <property type="entry name" value="SAM-dep_MeTrfase_MraW_recog"/>
</dbReference>
<evidence type="ECO:0000256" key="6">
    <source>
        <dbReference type="ARBA" id="ARBA00022691"/>
    </source>
</evidence>
<dbReference type="SUPFAM" id="SSF81799">
    <property type="entry name" value="Putative methyltransferase TM0872, insert domain"/>
    <property type="match status" value="1"/>
</dbReference>
<dbReference type="PANTHER" id="PTHR11265:SF0">
    <property type="entry name" value="12S RRNA N4-METHYLCYTIDINE METHYLTRANSFERASE"/>
    <property type="match status" value="1"/>
</dbReference>
<comment type="similarity">
    <text evidence="1 7">Belongs to the methyltransferase superfamily. RsmH family.</text>
</comment>
<keyword evidence="5 7" id="KW-0808">Transferase</keyword>
<dbReference type="Gene3D" id="3.40.50.150">
    <property type="entry name" value="Vaccinia Virus protein VP39"/>
    <property type="match status" value="1"/>
</dbReference>